<proteinExistence type="predicted"/>
<dbReference type="EMBL" id="VITO01000008">
    <property type="protein sequence ID" value="TWB26451.1"/>
    <property type="molecule type" value="Genomic_DNA"/>
</dbReference>
<name>A0A560FY03_9PROT</name>
<dbReference type="AlphaFoldDB" id="A0A560FY03"/>
<evidence type="ECO:0000313" key="3">
    <source>
        <dbReference type="Proteomes" id="UP000316545"/>
    </source>
</evidence>
<sequence length="56" mass="5677">MNTVAEQQTSQSGTRSPAMDSIFPVARINVPMPKGAAVPPPAPSDSSKGSAAPNAR</sequence>
<organism evidence="2 3">
    <name type="scientific">Nitrospirillum amazonense</name>
    <dbReference type="NCBI Taxonomy" id="28077"/>
    <lineage>
        <taxon>Bacteria</taxon>
        <taxon>Pseudomonadati</taxon>
        <taxon>Pseudomonadota</taxon>
        <taxon>Alphaproteobacteria</taxon>
        <taxon>Rhodospirillales</taxon>
        <taxon>Azospirillaceae</taxon>
        <taxon>Nitrospirillum</taxon>
    </lineage>
</organism>
<dbReference type="Proteomes" id="UP000316545">
    <property type="component" value="Unassembled WGS sequence"/>
</dbReference>
<accession>A0A560FY03</accession>
<comment type="caution">
    <text evidence="2">The sequence shown here is derived from an EMBL/GenBank/DDBJ whole genome shotgun (WGS) entry which is preliminary data.</text>
</comment>
<evidence type="ECO:0000256" key="1">
    <source>
        <dbReference type="SAM" id="MobiDB-lite"/>
    </source>
</evidence>
<feature type="compositionally biased region" description="Polar residues" evidence="1">
    <location>
        <begin position="1"/>
        <end position="15"/>
    </location>
</feature>
<dbReference type="RefSeq" id="WP_186464403.1">
    <property type="nucleotide sequence ID" value="NZ_VITO01000008.1"/>
</dbReference>
<keyword evidence="3" id="KW-1185">Reference proteome</keyword>
<gene>
    <name evidence="2" type="ORF">FBZ88_108216</name>
</gene>
<reference evidence="2 3" key="1">
    <citation type="submission" date="2019-06" db="EMBL/GenBank/DDBJ databases">
        <title>Genomic Encyclopedia of Type Strains, Phase IV (KMG-V): Genome sequencing to study the core and pangenomes of soil and plant-associated prokaryotes.</title>
        <authorList>
            <person name="Whitman W."/>
        </authorList>
    </citation>
    <scope>NUCLEOTIDE SEQUENCE [LARGE SCALE GENOMIC DNA]</scope>
    <source>
        <strain evidence="2 3">BR 11865</strain>
    </source>
</reference>
<protein>
    <submittedName>
        <fullName evidence="2">Uncharacterized protein</fullName>
    </submittedName>
</protein>
<feature type="region of interest" description="Disordered" evidence="1">
    <location>
        <begin position="1"/>
        <end position="56"/>
    </location>
</feature>
<evidence type="ECO:0000313" key="2">
    <source>
        <dbReference type="EMBL" id="TWB26451.1"/>
    </source>
</evidence>